<evidence type="ECO:0000313" key="3">
    <source>
        <dbReference type="EMBL" id="WTP53329.1"/>
    </source>
</evidence>
<gene>
    <name evidence="3" type="ORF">OG288_36465</name>
</gene>
<dbReference type="Gene3D" id="3.60.40.10">
    <property type="entry name" value="PPM-type phosphatase domain"/>
    <property type="match status" value="1"/>
</dbReference>
<dbReference type="InterPro" id="IPR029016">
    <property type="entry name" value="GAF-like_dom_sf"/>
</dbReference>
<organism evidence="3 4">
    <name type="scientific">Streptomyces tauricus</name>
    <dbReference type="NCBI Taxonomy" id="68274"/>
    <lineage>
        <taxon>Bacteria</taxon>
        <taxon>Bacillati</taxon>
        <taxon>Actinomycetota</taxon>
        <taxon>Actinomycetes</taxon>
        <taxon>Kitasatosporales</taxon>
        <taxon>Streptomycetaceae</taxon>
        <taxon>Streptomyces</taxon>
        <taxon>Streptomyces aurantiacus group</taxon>
    </lineage>
</organism>
<accession>A0ABZ1JNX8</accession>
<keyword evidence="4" id="KW-1185">Reference proteome</keyword>
<dbReference type="SMART" id="SM00331">
    <property type="entry name" value="PP2C_SIG"/>
    <property type="match status" value="1"/>
</dbReference>
<dbReference type="RefSeq" id="WP_328939120.1">
    <property type="nucleotide sequence ID" value="NZ_CP108133.1"/>
</dbReference>
<dbReference type="EMBL" id="CP108133">
    <property type="protein sequence ID" value="WTP53329.1"/>
    <property type="molecule type" value="Genomic_DNA"/>
</dbReference>
<protein>
    <submittedName>
        <fullName evidence="3">SpoIIE family protein phosphatase</fullName>
    </submittedName>
</protein>
<dbReference type="InterPro" id="IPR036457">
    <property type="entry name" value="PPM-type-like_dom_sf"/>
</dbReference>
<dbReference type="PANTHER" id="PTHR43156">
    <property type="entry name" value="STAGE II SPORULATION PROTEIN E-RELATED"/>
    <property type="match status" value="1"/>
</dbReference>
<feature type="domain" description="PPM-type phosphatase" evidence="2">
    <location>
        <begin position="311"/>
        <end position="534"/>
    </location>
</feature>
<dbReference type="InterPro" id="IPR001932">
    <property type="entry name" value="PPM-type_phosphatase-like_dom"/>
</dbReference>
<name>A0ABZ1JNX8_9ACTN</name>
<dbReference type="Pfam" id="PF01590">
    <property type="entry name" value="GAF"/>
    <property type="match status" value="1"/>
</dbReference>
<evidence type="ECO:0000313" key="4">
    <source>
        <dbReference type="Proteomes" id="UP001432166"/>
    </source>
</evidence>
<reference evidence="3" key="1">
    <citation type="submission" date="2022-10" db="EMBL/GenBank/DDBJ databases">
        <title>The complete genomes of actinobacterial strains from the NBC collection.</title>
        <authorList>
            <person name="Joergensen T.S."/>
            <person name="Alvarez Arevalo M."/>
            <person name="Sterndorff E.B."/>
            <person name="Faurdal D."/>
            <person name="Vuksanovic O."/>
            <person name="Mourched A.-S."/>
            <person name="Charusanti P."/>
            <person name="Shaw S."/>
            <person name="Blin K."/>
            <person name="Weber T."/>
        </authorList>
    </citation>
    <scope>NUCLEOTIDE SEQUENCE</scope>
    <source>
        <strain evidence="3">NBC_00189</strain>
    </source>
</reference>
<dbReference type="PANTHER" id="PTHR43156:SF2">
    <property type="entry name" value="STAGE II SPORULATION PROTEIN E"/>
    <property type="match status" value="1"/>
</dbReference>
<sequence>MTADASGIVLSHNAQAAVLLPRVAAGVVLGEIAPAWLTEAHMRLGGGAGEELSARADGAPDPSAWAEGRIDAYWVKALAAPGVDGAVTWWLVVESTPGSTPASVPASTTASTPVSAAGELAHERARAGLLQELSSDLLTSLDVDRCTAMTARRAARDLADAAVVVGTGDGRTFPVTRCTADGPVVQERVALDPGQLPGLAEALQGLPAVSSRWIDPREVPSWAVPEGFTGGVADIGSVAVVPLPGHGVPTGCLILLRRRRQTEFTPAEESFAQLFAARAGAALSVARSHTRQAHSTDVLIRDLLPPSLGRVNGICFSGGYRASVADELVGGDFYDLYPADTPEAETVAVLGDVCGKGLEAAVVAGRVRHALQALIPFAADHTRLLTLLNGALLSSYRTPFVTLVLVTAVRQDAGVRLRISSAGHPAPLIVRVTGQVEEAPTDGTLIGVFADIAFRTAEVALQPGETCLLYSDGITEARGGPLNDVMFSEDRLRAVLAQCAGMPPEAITERVQMVIAQWVGEGPHDDMAVLAIGAPRDTCPTTVNEPPMER</sequence>
<evidence type="ECO:0000259" key="2">
    <source>
        <dbReference type="SMART" id="SM00331"/>
    </source>
</evidence>
<dbReference type="Pfam" id="PF07228">
    <property type="entry name" value="SpoIIE"/>
    <property type="match status" value="1"/>
</dbReference>
<dbReference type="SUPFAM" id="SSF55781">
    <property type="entry name" value="GAF domain-like"/>
    <property type="match status" value="1"/>
</dbReference>
<keyword evidence="1" id="KW-0378">Hydrolase</keyword>
<dbReference type="InterPro" id="IPR003018">
    <property type="entry name" value="GAF"/>
</dbReference>
<dbReference type="InterPro" id="IPR052016">
    <property type="entry name" value="Bact_Sigma-Reg"/>
</dbReference>
<evidence type="ECO:0000256" key="1">
    <source>
        <dbReference type="ARBA" id="ARBA00022801"/>
    </source>
</evidence>
<proteinExistence type="predicted"/>
<dbReference type="SUPFAM" id="SSF81606">
    <property type="entry name" value="PP2C-like"/>
    <property type="match status" value="1"/>
</dbReference>
<dbReference type="Gene3D" id="3.30.450.40">
    <property type="match status" value="1"/>
</dbReference>
<dbReference type="Proteomes" id="UP001432166">
    <property type="component" value="Chromosome"/>
</dbReference>